<organism evidence="1 2">
    <name type="scientific">Powellomyces hirtus</name>
    <dbReference type="NCBI Taxonomy" id="109895"/>
    <lineage>
        <taxon>Eukaryota</taxon>
        <taxon>Fungi</taxon>
        <taxon>Fungi incertae sedis</taxon>
        <taxon>Chytridiomycota</taxon>
        <taxon>Chytridiomycota incertae sedis</taxon>
        <taxon>Chytridiomycetes</taxon>
        <taxon>Spizellomycetales</taxon>
        <taxon>Powellomycetaceae</taxon>
        <taxon>Powellomyces</taxon>
    </lineage>
</organism>
<name>A0A507EC56_9FUNG</name>
<accession>A0A507EC56</accession>
<dbReference type="EMBL" id="QEAQ01000012">
    <property type="protein sequence ID" value="TPX60788.1"/>
    <property type="molecule type" value="Genomic_DNA"/>
</dbReference>
<dbReference type="Proteomes" id="UP000318582">
    <property type="component" value="Unassembled WGS sequence"/>
</dbReference>
<evidence type="ECO:0000313" key="2">
    <source>
        <dbReference type="Proteomes" id="UP000318582"/>
    </source>
</evidence>
<dbReference type="AlphaFoldDB" id="A0A507EC56"/>
<sequence length="307" mass="34905">MEYWTVSEGKAIKTQTCRECRGTIHKDEDVKVRDGRKIRLFYHPTCFSGSADPRTQARSSFHDPRYASAHLSTAAPPVKGHGKWSVEQYGYSPAVGFGTPAKVNAQEEAIEVQQVKTEHKERAKIFDAELRQRLKERASSPRMPSILCRIDSIVGVICIIMCSHNGLWQGVCLPRMYRAWICVTIVSDPEHRQNLFRDSSGIAENPYTPAKGVDKDLNLFYRAGYLDEIKQKQFAKVYLANRRQSSENGRRLAVERRAAQEKLKASQISLTDDDLTAVRKNSPTEGVRNIVPKERGSMRHARMRSRL</sequence>
<evidence type="ECO:0000313" key="1">
    <source>
        <dbReference type="EMBL" id="TPX60788.1"/>
    </source>
</evidence>
<keyword evidence="2" id="KW-1185">Reference proteome</keyword>
<protein>
    <recommendedName>
        <fullName evidence="3">PARP-type domain-containing protein</fullName>
    </recommendedName>
</protein>
<proteinExistence type="predicted"/>
<reference evidence="1 2" key="1">
    <citation type="journal article" date="2019" name="Sci. Rep.">
        <title>Comparative genomics of chytrid fungi reveal insights into the obligate biotrophic and pathogenic lifestyle of Synchytrium endobioticum.</title>
        <authorList>
            <person name="van de Vossenberg B.T.L.H."/>
            <person name="Warris S."/>
            <person name="Nguyen H.D.T."/>
            <person name="van Gent-Pelzer M.P.E."/>
            <person name="Joly D.L."/>
            <person name="van de Geest H.C."/>
            <person name="Bonants P.J.M."/>
            <person name="Smith D.S."/>
            <person name="Levesque C.A."/>
            <person name="van der Lee T.A.J."/>
        </authorList>
    </citation>
    <scope>NUCLEOTIDE SEQUENCE [LARGE SCALE GENOMIC DNA]</scope>
    <source>
        <strain evidence="1 2">CBS 809.83</strain>
    </source>
</reference>
<evidence type="ECO:0008006" key="3">
    <source>
        <dbReference type="Google" id="ProtNLM"/>
    </source>
</evidence>
<gene>
    <name evidence="1" type="ORF">PhCBS80983_g01503</name>
</gene>
<comment type="caution">
    <text evidence="1">The sequence shown here is derived from an EMBL/GenBank/DDBJ whole genome shotgun (WGS) entry which is preliminary data.</text>
</comment>